<gene>
    <name evidence="1" type="ORF">O181_033286</name>
</gene>
<evidence type="ECO:0000313" key="1">
    <source>
        <dbReference type="EMBL" id="MBW0493571.1"/>
    </source>
</evidence>
<organism evidence="1 2">
    <name type="scientific">Austropuccinia psidii MF-1</name>
    <dbReference type="NCBI Taxonomy" id="1389203"/>
    <lineage>
        <taxon>Eukaryota</taxon>
        <taxon>Fungi</taxon>
        <taxon>Dikarya</taxon>
        <taxon>Basidiomycota</taxon>
        <taxon>Pucciniomycotina</taxon>
        <taxon>Pucciniomycetes</taxon>
        <taxon>Pucciniales</taxon>
        <taxon>Sphaerophragmiaceae</taxon>
        <taxon>Austropuccinia</taxon>
    </lineage>
</organism>
<dbReference type="Proteomes" id="UP000765509">
    <property type="component" value="Unassembled WGS sequence"/>
</dbReference>
<evidence type="ECO:0000313" key="2">
    <source>
        <dbReference type="Proteomes" id="UP000765509"/>
    </source>
</evidence>
<dbReference type="AlphaFoldDB" id="A0A9Q3H6Y4"/>
<sequence length="116" mass="13192">MELSGWRFAPSEAIKIGSNSNARESHPSASFPICSSSQVLLLGRRLRMTTSCFSPTLHDGSTVLYGFLTRFQKITQQPPRLIEYFKYKFLNGLDQVGSIKLLREILPTLKQRRQTT</sequence>
<proteinExistence type="predicted"/>
<accession>A0A9Q3H6Y4</accession>
<protein>
    <submittedName>
        <fullName evidence="1">Uncharacterized protein</fullName>
    </submittedName>
</protein>
<name>A0A9Q3H6Y4_9BASI</name>
<reference evidence="1" key="1">
    <citation type="submission" date="2021-03" db="EMBL/GenBank/DDBJ databases">
        <title>Draft genome sequence of rust myrtle Austropuccinia psidii MF-1, a brazilian biotype.</title>
        <authorList>
            <person name="Quecine M.C."/>
            <person name="Pachon D.M.R."/>
            <person name="Bonatelli M.L."/>
            <person name="Correr F.H."/>
            <person name="Franceschini L.M."/>
            <person name="Leite T.F."/>
            <person name="Margarido G.R.A."/>
            <person name="Almeida C.A."/>
            <person name="Ferrarezi J.A."/>
            <person name="Labate C.A."/>
        </authorList>
    </citation>
    <scope>NUCLEOTIDE SEQUENCE</scope>
    <source>
        <strain evidence="1">MF-1</strain>
    </source>
</reference>
<keyword evidence="2" id="KW-1185">Reference proteome</keyword>
<comment type="caution">
    <text evidence="1">The sequence shown here is derived from an EMBL/GenBank/DDBJ whole genome shotgun (WGS) entry which is preliminary data.</text>
</comment>
<dbReference type="EMBL" id="AVOT02012134">
    <property type="protein sequence ID" value="MBW0493571.1"/>
    <property type="molecule type" value="Genomic_DNA"/>
</dbReference>